<comment type="caution">
    <text evidence="2">The sequence shown here is derived from an EMBL/GenBank/DDBJ whole genome shotgun (WGS) entry which is preliminary data.</text>
</comment>
<feature type="compositionally biased region" description="Basic and acidic residues" evidence="1">
    <location>
        <begin position="14"/>
        <end position="25"/>
    </location>
</feature>
<sequence>MGGKSGGNEAALARADEQARQEKIREGTTRVNDIFGQNFNDDFFKGRRDAFLDYNTPQLENQYNDAQKQLTFSLARGGNLNSSARGEQLGKLQTLYDTNKQSIADQALQQENQARTAVEDARSNLVTTLNATGDAEGAANSALTRASALSQPGTYSPLGQLFVDFTSGLGTQAAAERSYAAGGPKPTYNTGLFGGGKVVTRS</sequence>
<dbReference type="Proteomes" id="UP001073227">
    <property type="component" value="Unassembled WGS sequence"/>
</dbReference>
<organism evidence="2 3">
    <name type="scientific">Hoeflea algicola</name>
    <dbReference type="NCBI Taxonomy" id="2983763"/>
    <lineage>
        <taxon>Bacteria</taxon>
        <taxon>Pseudomonadati</taxon>
        <taxon>Pseudomonadota</taxon>
        <taxon>Alphaproteobacteria</taxon>
        <taxon>Hyphomicrobiales</taxon>
        <taxon>Rhizobiaceae</taxon>
        <taxon>Hoeflea</taxon>
    </lineage>
</organism>
<evidence type="ECO:0000313" key="3">
    <source>
        <dbReference type="Proteomes" id="UP001073227"/>
    </source>
</evidence>
<name>A0ABT3Z9E3_9HYPH</name>
<evidence type="ECO:0000313" key="2">
    <source>
        <dbReference type="EMBL" id="MCY0148306.1"/>
    </source>
</evidence>
<protein>
    <submittedName>
        <fullName evidence="2">Uncharacterized protein</fullName>
    </submittedName>
</protein>
<reference evidence="2" key="1">
    <citation type="submission" date="2022-10" db="EMBL/GenBank/DDBJ databases">
        <title>Hoeflea sp. G2-23, isolated from marine algae.</title>
        <authorList>
            <person name="Kristyanto S."/>
            <person name="Kim J.M."/>
            <person name="Jeon C.O."/>
        </authorList>
    </citation>
    <scope>NUCLEOTIDE SEQUENCE</scope>
    <source>
        <strain evidence="2">G2-23</strain>
    </source>
</reference>
<feature type="region of interest" description="Disordered" evidence="1">
    <location>
        <begin position="1"/>
        <end position="25"/>
    </location>
</feature>
<dbReference type="RefSeq" id="WP_267653877.1">
    <property type="nucleotide sequence ID" value="NZ_JAOVZR010000001.1"/>
</dbReference>
<keyword evidence="3" id="KW-1185">Reference proteome</keyword>
<gene>
    <name evidence="2" type="ORF">OEG84_11440</name>
</gene>
<dbReference type="EMBL" id="JAOVZR010000001">
    <property type="protein sequence ID" value="MCY0148306.1"/>
    <property type="molecule type" value="Genomic_DNA"/>
</dbReference>
<accession>A0ABT3Z9E3</accession>
<proteinExistence type="predicted"/>
<evidence type="ECO:0000256" key="1">
    <source>
        <dbReference type="SAM" id="MobiDB-lite"/>
    </source>
</evidence>